<dbReference type="InterPro" id="IPR009921">
    <property type="entry name" value="YehS-like"/>
</dbReference>
<comment type="caution">
    <text evidence="1">The sequence shown here is derived from an EMBL/GenBank/DDBJ whole genome shotgun (WGS) entry which is preliminary data.</text>
</comment>
<name>A0A5C6UY71_9FLAO</name>
<organism evidence="1 2">
    <name type="scientific">Luteibaculum oceani</name>
    <dbReference type="NCBI Taxonomy" id="1294296"/>
    <lineage>
        <taxon>Bacteria</taxon>
        <taxon>Pseudomonadati</taxon>
        <taxon>Bacteroidota</taxon>
        <taxon>Flavobacteriia</taxon>
        <taxon>Flavobacteriales</taxon>
        <taxon>Luteibaculaceae</taxon>
        <taxon>Luteibaculum</taxon>
    </lineage>
</organism>
<reference evidence="1 2" key="1">
    <citation type="submission" date="2019-08" db="EMBL/GenBank/DDBJ databases">
        <title>Genome of Luteibaculum oceani JCM 18817.</title>
        <authorList>
            <person name="Bowman J.P."/>
        </authorList>
    </citation>
    <scope>NUCLEOTIDE SEQUENCE [LARGE SCALE GENOMIC DNA]</scope>
    <source>
        <strain evidence="1 2">JCM 18817</strain>
    </source>
</reference>
<dbReference type="Proteomes" id="UP000321168">
    <property type="component" value="Unassembled WGS sequence"/>
</dbReference>
<dbReference type="PANTHER" id="PTHR37805:SF1">
    <property type="entry name" value="CYTOPLASMIC PROTEIN"/>
    <property type="match status" value="1"/>
</dbReference>
<dbReference type="PANTHER" id="PTHR37805">
    <property type="entry name" value="CYTOPLASMIC PROTEIN-RELATED"/>
    <property type="match status" value="1"/>
</dbReference>
<dbReference type="Pfam" id="PF07308">
    <property type="entry name" value="DUF1456"/>
    <property type="match status" value="2"/>
</dbReference>
<proteinExistence type="predicted"/>
<dbReference type="OrthoDB" id="9788465at2"/>
<dbReference type="AlphaFoldDB" id="A0A5C6UY71"/>
<gene>
    <name evidence="1" type="ORF">FRX97_09975</name>
</gene>
<keyword evidence="2" id="KW-1185">Reference proteome</keyword>
<dbReference type="EMBL" id="VORB01000009">
    <property type="protein sequence ID" value="TXC77006.1"/>
    <property type="molecule type" value="Genomic_DNA"/>
</dbReference>
<accession>A0A5C6UY71</accession>
<sequence length="150" mass="17667">MNNNYILRSIRYTYNYSDEKMLKIFSLGDFETTVEDIQNFLAKDDAENFQPLNDKKLAHFLNGLITLKRGPKEGEAPKAESQLNNNLILRKLKIALQLTDDDIVDIMKKVDLEFSKHEVNAFFRKPGHKHYRECKDQFLRNFLRALNTKK</sequence>
<evidence type="ECO:0000313" key="2">
    <source>
        <dbReference type="Proteomes" id="UP000321168"/>
    </source>
</evidence>
<evidence type="ECO:0000313" key="1">
    <source>
        <dbReference type="EMBL" id="TXC77006.1"/>
    </source>
</evidence>
<protein>
    <submittedName>
        <fullName evidence="1">DUF1456 family protein</fullName>
    </submittedName>
</protein>